<name>A0ABC8RNT0_9AQUA</name>
<dbReference type="AlphaFoldDB" id="A0ABC8RNT0"/>
<reference evidence="1 2" key="1">
    <citation type="submission" date="2024-02" db="EMBL/GenBank/DDBJ databases">
        <authorList>
            <person name="Vignale AGUSTIN F."/>
            <person name="Sosa J E."/>
            <person name="Modenutti C."/>
        </authorList>
    </citation>
    <scope>NUCLEOTIDE SEQUENCE [LARGE SCALE GENOMIC DNA]</scope>
</reference>
<keyword evidence="2" id="KW-1185">Reference proteome</keyword>
<evidence type="ECO:0000313" key="2">
    <source>
        <dbReference type="Proteomes" id="UP001642360"/>
    </source>
</evidence>
<gene>
    <name evidence="1" type="ORF">ILEXP_LOCUS14497</name>
</gene>
<dbReference type="EMBL" id="CAUOFW020001602">
    <property type="protein sequence ID" value="CAK9146641.1"/>
    <property type="molecule type" value="Genomic_DNA"/>
</dbReference>
<feature type="non-terminal residue" evidence="1">
    <location>
        <position position="1"/>
    </location>
</feature>
<dbReference type="Proteomes" id="UP001642360">
    <property type="component" value="Unassembled WGS sequence"/>
</dbReference>
<accession>A0ABC8RNT0</accession>
<organism evidence="1 2">
    <name type="scientific">Ilex paraguariensis</name>
    <name type="common">yerba mate</name>
    <dbReference type="NCBI Taxonomy" id="185542"/>
    <lineage>
        <taxon>Eukaryota</taxon>
        <taxon>Viridiplantae</taxon>
        <taxon>Streptophyta</taxon>
        <taxon>Embryophyta</taxon>
        <taxon>Tracheophyta</taxon>
        <taxon>Spermatophyta</taxon>
        <taxon>Magnoliopsida</taxon>
        <taxon>eudicotyledons</taxon>
        <taxon>Gunneridae</taxon>
        <taxon>Pentapetalae</taxon>
        <taxon>asterids</taxon>
        <taxon>campanulids</taxon>
        <taxon>Aquifoliales</taxon>
        <taxon>Aquifoliaceae</taxon>
        <taxon>Ilex</taxon>
    </lineage>
</organism>
<sequence>VRLIKDKPEIDADETHPLWASFYKAMWSWGWAAIHLGFMTSPLSPKVLVD</sequence>
<evidence type="ECO:0000313" key="1">
    <source>
        <dbReference type="EMBL" id="CAK9146641.1"/>
    </source>
</evidence>
<proteinExistence type="predicted"/>
<comment type="caution">
    <text evidence="1">The sequence shown here is derived from an EMBL/GenBank/DDBJ whole genome shotgun (WGS) entry which is preliminary data.</text>
</comment>
<protein>
    <submittedName>
        <fullName evidence="1">Uncharacterized protein</fullName>
    </submittedName>
</protein>